<reference evidence="3" key="2">
    <citation type="journal article" date="2021" name="PeerJ">
        <title>Extensive microbial diversity within the chicken gut microbiome revealed by metagenomics and culture.</title>
        <authorList>
            <person name="Gilroy R."/>
            <person name="Ravi A."/>
            <person name="Getino M."/>
            <person name="Pursley I."/>
            <person name="Horton D.L."/>
            <person name="Alikhan N.F."/>
            <person name="Baker D."/>
            <person name="Gharbi K."/>
            <person name="Hall N."/>
            <person name="Watson M."/>
            <person name="Adriaenssens E.M."/>
            <person name="Foster-Nyarko E."/>
            <person name="Jarju S."/>
            <person name="Secka A."/>
            <person name="Antonio M."/>
            <person name="Oren A."/>
            <person name="Chaudhuri R.R."/>
            <person name="La Ragione R."/>
            <person name="Hildebrand F."/>
            <person name="Pallen M.J."/>
        </authorList>
    </citation>
    <scope>NUCLEOTIDE SEQUENCE</scope>
    <source>
        <strain evidence="3">ChiSxjej2B14-8506</strain>
    </source>
</reference>
<feature type="domain" description="DUF3502" evidence="2">
    <location>
        <begin position="457"/>
        <end position="508"/>
    </location>
</feature>
<dbReference type="PROSITE" id="PS51257">
    <property type="entry name" value="PROKAR_LIPOPROTEIN"/>
    <property type="match status" value="1"/>
</dbReference>
<protein>
    <submittedName>
        <fullName evidence="3">Extracellular solute-binding protein</fullName>
    </submittedName>
</protein>
<dbReference type="InterPro" id="IPR006059">
    <property type="entry name" value="SBP"/>
</dbReference>
<evidence type="ECO:0000259" key="2">
    <source>
        <dbReference type="Pfam" id="PF12010"/>
    </source>
</evidence>
<sequence length="523" mass="59318">MKKLVALLIALTMVLACMPVMAEEASTIDTSEHVVVTYMATGDIPTNRTNEVLALVNEKLTEKVNAELAFQWIEWTDYTTKYNLQLAAQDGTVDLVGTATDWLDAWPNSQRGAFLPLSEEMLQTYAPQTWASVSAEHWDMCRYNGEIYMIPEDNYAQWINHGFMYRGDWAAEAGLEDGVNSWEDLGVYFQYIVDNKEGVIPWDAGGSGSSYSPQLSTGWQFSHTTNIAIDGMPVSLFQGVSKDDPYTLSRYYLEGDEFVEYAKTMKEWADAGYWRSDVLNYNGDTMGEMKEGLTGAHQHHTETWTGERTNMEKEQPGSDLQFFYFGEEMQNIVRMNITHGAMAVAAQSDCPERALMVYDLMRNDQEIYRLMMYGIEGESYTINEEGYLVRPDDFESTTDDVSFNFWWGRNDDLGLRAADRDWEAIDALYAEYDSIAADYPYGQLVIDRTVPEISMYIDNISNVYNTYMPQIVFGMAQDPESFVAEFRSQLQAAGIENVMAEVQRQIDAVYGDTAATTEETAAE</sequence>
<feature type="chain" id="PRO_5038690750" evidence="1">
    <location>
        <begin position="23"/>
        <end position="523"/>
    </location>
</feature>
<dbReference type="Gene3D" id="3.40.190.10">
    <property type="entry name" value="Periplasmic binding protein-like II"/>
    <property type="match status" value="2"/>
</dbReference>
<dbReference type="Pfam" id="PF01547">
    <property type="entry name" value="SBP_bac_1"/>
    <property type="match status" value="1"/>
</dbReference>
<reference evidence="3" key="1">
    <citation type="submission" date="2020-10" db="EMBL/GenBank/DDBJ databases">
        <authorList>
            <person name="Gilroy R."/>
        </authorList>
    </citation>
    <scope>NUCLEOTIDE SEQUENCE</scope>
    <source>
        <strain evidence="3">ChiSxjej2B14-8506</strain>
    </source>
</reference>
<evidence type="ECO:0000313" key="4">
    <source>
        <dbReference type="Proteomes" id="UP000824123"/>
    </source>
</evidence>
<keyword evidence="1" id="KW-0732">Signal</keyword>
<gene>
    <name evidence="3" type="ORF">IAC59_00435</name>
</gene>
<feature type="signal peptide" evidence="1">
    <location>
        <begin position="1"/>
        <end position="22"/>
    </location>
</feature>
<comment type="caution">
    <text evidence="3">The sequence shown here is derived from an EMBL/GenBank/DDBJ whole genome shotgun (WGS) entry which is preliminary data.</text>
</comment>
<dbReference type="InterPro" id="IPR022627">
    <property type="entry name" value="DUF3502"/>
</dbReference>
<organism evidence="3 4">
    <name type="scientific">Candidatus Fimadaptatus faecigallinarum</name>
    <dbReference type="NCBI Taxonomy" id="2840814"/>
    <lineage>
        <taxon>Bacteria</taxon>
        <taxon>Bacillati</taxon>
        <taxon>Bacillota</taxon>
        <taxon>Clostridia</taxon>
        <taxon>Eubacteriales</taxon>
        <taxon>Candidatus Fimadaptatus</taxon>
    </lineage>
</organism>
<proteinExistence type="predicted"/>
<dbReference type="SUPFAM" id="SSF53850">
    <property type="entry name" value="Periplasmic binding protein-like II"/>
    <property type="match status" value="1"/>
</dbReference>
<dbReference type="EMBL" id="DVNK01000005">
    <property type="protein sequence ID" value="HIU45707.1"/>
    <property type="molecule type" value="Genomic_DNA"/>
</dbReference>
<dbReference type="Proteomes" id="UP000824123">
    <property type="component" value="Unassembled WGS sequence"/>
</dbReference>
<dbReference type="AlphaFoldDB" id="A0A9D1LPP6"/>
<accession>A0A9D1LPP6</accession>
<name>A0A9D1LPP6_9FIRM</name>
<dbReference type="Pfam" id="PF12010">
    <property type="entry name" value="DUF3502"/>
    <property type="match status" value="1"/>
</dbReference>
<evidence type="ECO:0000313" key="3">
    <source>
        <dbReference type="EMBL" id="HIU45707.1"/>
    </source>
</evidence>
<evidence type="ECO:0000256" key="1">
    <source>
        <dbReference type="SAM" id="SignalP"/>
    </source>
</evidence>